<dbReference type="Proteomes" id="UP000012065">
    <property type="component" value="Unassembled WGS sequence"/>
</dbReference>
<proteinExistence type="predicted"/>
<feature type="region of interest" description="Disordered" evidence="1">
    <location>
        <begin position="1"/>
        <end position="26"/>
    </location>
</feature>
<feature type="compositionally biased region" description="Basic and acidic residues" evidence="1">
    <location>
        <begin position="8"/>
        <end position="21"/>
    </location>
</feature>
<protein>
    <submittedName>
        <fullName evidence="2">Uncharacterized protein</fullName>
    </submittedName>
</protein>
<sequence>MYPTYTREVADARTDDNREDAPTLTTVRAADRALGVVDAPDAADCAPEGSGRSVYVTARTSRVLDSDDDEEESAQEAPHKRSRMGEASESDDRSEPAGISWFEESRIADNAPDDSELPELDEEWYRDHWSRSQYLSAPGSEADTNRLDETESVSVNALIYEVDENDVLTDSEYEQLLETLRRQEQMRQGRGYEPSQTSGAGPSGVRRTPPVTIEEIEDKGEGPYVLVSWDEDQESEIELVGKADVTHKRCMAKRAKI</sequence>
<evidence type="ECO:0000313" key="3">
    <source>
        <dbReference type="Proteomes" id="UP000012065"/>
    </source>
</evidence>
<name>M5C4M9_THACB</name>
<organism evidence="2 3">
    <name type="scientific">Thanatephorus cucumeris (strain AG1-IB / isolate 7/3/14)</name>
    <name type="common">Lettuce bottom rot fungus</name>
    <name type="synonym">Rhizoctonia solani</name>
    <dbReference type="NCBI Taxonomy" id="1108050"/>
    <lineage>
        <taxon>Eukaryota</taxon>
        <taxon>Fungi</taxon>
        <taxon>Dikarya</taxon>
        <taxon>Basidiomycota</taxon>
        <taxon>Agaricomycotina</taxon>
        <taxon>Agaricomycetes</taxon>
        <taxon>Cantharellales</taxon>
        <taxon>Ceratobasidiaceae</taxon>
        <taxon>Rhizoctonia</taxon>
        <taxon>Rhizoctonia solani AG-1</taxon>
    </lineage>
</organism>
<gene>
    <name evidence="2" type="ORF">BN14_08374</name>
</gene>
<feature type="compositionally biased region" description="Basic and acidic residues" evidence="1">
    <location>
        <begin position="77"/>
        <end position="95"/>
    </location>
</feature>
<reference evidence="2 3" key="1">
    <citation type="journal article" date="2013" name="J. Biotechnol.">
        <title>Establishment and interpretation of the genome sequence of the phytopathogenic fungus Rhizoctonia solani AG1-IB isolate 7/3/14.</title>
        <authorList>
            <person name="Wibberg D.W."/>
            <person name="Jelonek L.J."/>
            <person name="Rupp O.R."/>
            <person name="Hennig M.H."/>
            <person name="Eikmeyer F.E."/>
            <person name="Goesmann A.G."/>
            <person name="Hartmann A.H."/>
            <person name="Borriss R.B."/>
            <person name="Grosch R.G."/>
            <person name="Puehler A.P."/>
            <person name="Schlueter A.S."/>
        </authorList>
    </citation>
    <scope>NUCLEOTIDE SEQUENCE [LARGE SCALE GENOMIC DNA]</scope>
    <source>
        <strain evidence="3">AG1-IB / isolate 7/3/14</strain>
    </source>
</reference>
<comment type="caution">
    <text evidence="2">The sequence shown here is derived from an EMBL/GenBank/DDBJ whole genome shotgun (WGS) entry which is preliminary data.</text>
</comment>
<dbReference type="EMBL" id="CAOJ01012858">
    <property type="protein sequence ID" value="CCO34279.1"/>
    <property type="molecule type" value="Genomic_DNA"/>
</dbReference>
<evidence type="ECO:0000313" key="2">
    <source>
        <dbReference type="EMBL" id="CCO34279.1"/>
    </source>
</evidence>
<dbReference type="HOGENOM" id="CLU_045872_0_0_1"/>
<evidence type="ECO:0000256" key="1">
    <source>
        <dbReference type="SAM" id="MobiDB-lite"/>
    </source>
</evidence>
<feature type="region of interest" description="Disordered" evidence="1">
    <location>
        <begin position="41"/>
        <end position="117"/>
    </location>
</feature>
<accession>M5C4M9</accession>
<feature type="region of interest" description="Disordered" evidence="1">
    <location>
        <begin position="184"/>
        <end position="208"/>
    </location>
</feature>
<dbReference type="AlphaFoldDB" id="M5C4M9"/>